<proteinExistence type="predicted"/>
<evidence type="ECO:0000313" key="1">
    <source>
        <dbReference type="Proteomes" id="UP000301870"/>
    </source>
</evidence>
<name>A0A9J7DT13_SPOLT</name>
<dbReference type="OrthoDB" id="126772at2759"/>
<dbReference type="RefSeq" id="XP_022815627.1">
    <property type="nucleotide sequence ID" value="XM_022959859.1"/>
</dbReference>
<keyword evidence="1" id="KW-1185">Reference proteome</keyword>
<gene>
    <name evidence="2" type="primary">LOC111348920</name>
</gene>
<protein>
    <submittedName>
        <fullName evidence="2">Uncharacterized protein LOC111348920</fullName>
    </submittedName>
</protein>
<dbReference type="KEGG" id="sliu:111348920"/>
<reference evidence="2" key="1">
    <citation type="submission" date="2025-08" db="UniProtKB">
        <authorList>
            <consortium name="RefSeq"/>
        </authorList>
    </citation>
    <scope>IDENTIFICATION</scope>
    <source>
        <strain evidence="2">Ishihara</strain>
        <tissue evidence="2">Whole body</tissue>
    </source>
</reference>
<sequence length="104" mass="11707">MWSDILEVIVYFILLLTNYIPSVTCHIPSHVTTPANKNDQFCQLSENCMHDTIRVCGSMGDKKRTFLDMCDLLEFACDTNQIYTHIDDEEGCPEPAVPPPGGIE</sequence>
<dbReference type="GeneID" id="111348920"/>
<dbReference type="Gene3D" id="3.30.60.30">
    <property type="match status" value="1"/>
</dbReference>
<accession>A0A9J7DT13</accession>
<dbReference type="Proteomes" id="UP000301870">
    <property type="component" value="Chromosome 8"/>
</dbReference>
<organism evidence="1 2">
    <name type="scientific">Spodoptera litura</name>
    <name type="common">Asian cotton leafworm</name>
    <dbReference type="NCBI Taxonomy" id="69820"/>
    <lineage>
        <taxon>Eukaryota</taxon>
        <taxon>Metazoa</taxon>
        <taxon>Ecdysozoa</taxon>
        <taxon>Arthropoda</taxon>
        <taxon>Hexapoda</taxon>
        <taxon>Insecta</taxon>
        <taxon>Pterygota</taxon>
        <taxon>Neoptera</taxon>
        <taxon>Endopterygota</taxon>
        <taxon>Lepidoptera</taxon>
        <taxon>Glossata</taxon>
        <taxon>Ditrysia</taxon>
        <taxon>Noctuoidea</taxon>
        <taxon>Noctuidae</taxon>
        <taxon>Amphipyrinae</taxon>
        <taxon>Spodoptera</taxon>
    </lineage>
</organism>
<evidence type="ECO:0000313" key="2">
    <source>
        <dbReference type="RefSeq" id="XP_022815627.1"/>
    </source>
</evidence>
<dbReference type="AlphaFoldDB" id="A0A9J7DT13"/>